<evidence type="ECO:0000313" key="1">
    <source>
        <dbReference type="EMBL" id="SDM55777.1"/>
    </source>
</evidence>
<dbReference type="Proteomes" id="UP000199182">
    <property type="component" value="Unassembled WGS sequence"/>
</dbReference>
<dbReference type="EMBL" id="FNID01000001">
    <property type="protein sequence ID" value="SDM55777.1"/>
    <property type="molecule type" value="Genomic_DNA"/>
</dbReference>
<keyword evidence="2" id="KW-1185">Reference proteome</keyword>
<proteinExistence type="predicted"/>
<name>A0A1G9U736_9FIRM</name>
<dbReference type="AlphaFoldDB" id="A0A1G9U736"/>
<protein>
    <submittedName>
        <fullName evidence="1">Uncharacterized protein</fullName>
    </submittedName>
</protein>
<reference evidence="1 2" key="1">
    <citation type="submission" date="2016-10" db="EMBL/GenBank/DDBJ databases">
        <authorList>
            <person name="de Groot N.N."/>
        </authorList>
    </citation>
    <scope>NUCLEOTIDE SEQUENCE [LARGE SCALE GENOMIC DNA]</scope>
    <source>
        <strain evidence="1 2">CGMCC 1.5012</strain>
    </source>
</reference>
<gene>
    <name evidence="1" type="ORF">SAMN05192585_101101</name>
</gene>
<organism evidence="1 2">
    <name type="scientific">Acetanaerobacterium elongatum</name>
    <dbReference type="NCBI Taxonomy" id="258515"/>
    <lineage>
        <taxon>Bacteria</taxon>
        <taxon>Bacillati</taxon>
        <taxon>Bacillota</taxon>
        <taxon>Clostridia</taxon>
        <taxon>Eubacteriales</taxon>
        <taxon>Oscillospiraceae</taxon>
        <taxon>Acetanaerobacterium</taxon>
    </lineage>
</organism>
<sequence length="146" mass="16923">MPYSPTGHKLLLYNSIRNDTGYISRLCFHLRTSGFFPKAFRNFSREFKNFYFGQALKRSSIRHSLYNNPFGKGGYQVYERPINTAFLREQLLLVEVFYRSPFKEFTVNYNAFGEGGEGLFNQVCQLHSSLLAKPFGILLKGGEPWL</sequence>
<evidence type="ECO:0000313" key="2">
    <source>
        <dbReference type="Proteomes" id="UP000199182"/>
    </source>
</evidence>
<accession>A0A1G9U736</accession>